<keyword evidence="1" id="KW-0732">Signal</keyword>
<comment type="caution">
    <text evidence="2">The sequence shown here is derived from an EMBL/GenBank/DDBJ whole genome shotgun (WGS) entry which is preliminary data.</text>
</comment>
<accession>A0ABW8IZH9</accession>
<proteinExistence type="predicted"/>
<keyword evidence="3" id="KW-1185">Reference proteome</keyword>
<sequence length="204" mass="20951">MKFLQRLVRLSLPIAASTALLAAPTYAAPTVTTYAGNTTVSLSQALLSALASLHVTASREFPAQLSGSTAKFPIPNGQIDLADAHGEITHSGGLNLIAGSTTVTLSDFVIDTTGSQPVLTGLVLANGSVVGRLPLFNLALTQAPQVHNFGFSGTLRIAGVDLTLTATAAGALNQAFNVTAFSAGIPIGTASVDAFTYNPTQIWW</sequence>
<reference evidence="2 3" key="1">
    <citation type="submission" date="2020-10" db="EMBL/GenBank/DDBJ databases">
        <title>Phylogeny of dyella-like bacteria.</title>
        <authorList>
            <person name="Fu J."/>
        </authorList>
    </citation>
    <scope>NUCLEOTIDE SEQUENCE [LARGE SCALE GENOMIC DNA]</scope>
    <source>
        <strain evidence="2 3">DHOB07</strain>
    </source>
</reference>
<dbReference type="RefSeq" id="WP_284396579.1">
    <property type="nucleotide sequence ID" value="NZ_BSNQ01000003.1"/>
</dbReference>
<evidence type="ECO:0000313" key="2">
    <source>
        <dbReference type="EMBL" id="MFK2874744.1"/>
    </source>
</evidence>
<evidence type="ECO:0000313" key="3">
    <source>
        <dbReference type="Proteomes" id="UP001620405"/>
    </source>
</evidence>
<feature type="chain" id="PRO_5046874698" evidence="1">
    <location>
        <begin position="28"/>
        <end position="204"/>
    </location>
</feature>
<name>A0ABW8IZH9_9GAMM</name>
<evidence type="ECO:0000256" key="1">
    <source>
        <dbReference type="SAM" id="SignalP"/>
    </source>
</evidence>
<organism evidence="2 3">
    <name type="scientific">Dyella lipolytica</name>
    <dbReference type="NCBI Taxonomy" id="1867835"/>
    <lineage>
        <taxon>Bacteria</taxon>
        <taxon>Pseudomonadati</taxon>
        <taxon>Pseudomonadota</taxon>
        <taxon>Gammaproteobacteria</taxon>
        <taxon>Lysobacterales</taxon>
        <taxon>Rhodanobacteraceae</taxon>
        <taxon>Dyella</taxon>
    </lineage>
</organism>
<dbReference type="Proteomes" id="UP001620405">
    <property type="component" value="Unassembled WGS sequence"/>
</dbReference>
<gene>
    <name evidence="2" type="ORF">ISP13_14465</name>
</gene>
<feature type="signal peptide" evidence="1">
    <location>
        <begin position="1"/>
        <end position="27"/>
    </location>
</feature>
<protein>
    <submittedName>
        <fullName evidence="2">Uncharacterized protein</fullName>
    </submittedName>
</protein>
<dbReference type="EMBL" id="JADIKG010000013">
    <property type="protein sequence ID" value="MFK2874744.1"/>
    <property type="molecule type" value="Genomic_DNA"/>
</dbReference>